<feature type="chain" id="PRO_5042931081" evidence="2">
    <location>
        <begin position="22"/>
        <end position="442"/>
    </location>
</feature>
<feature type="compositionally biased region" description="Polar residues" evidence="1">
    <location>
        <begin position="224"/>
        <end position="237"/>
    </location>
</feature>
<dbReference type="GeneID" id="87831728"/>
<organism evidence="3 4">
    <name type="scientific">Parathielavia appendiculata</name>
    <dbReference type="NCBI Taxonomy" id="2587402"/>
    <lineage>
        <taxon>Eukaryota</taxon>
        <taxon>Fungi</taxon>
        <taxon>Dikarya</taxon>
        <taxon>Ascomycota</taxon>
        <taxon>Pezizomycotina</taxon>
        <taxon>Sordariomycetes</taxon>
        <taxon>Sordariomycetidae</taxon>
        <taxon>Sordariales</taxon>
        <taxon>Chaetomiaceae</taxon>
        <taxon>Parathielavia</taxon>
    </lineage>
</organism>
<feature type="region of interest" description="Disordered" evidence="1">
    <location>
        <begin position="178"/>
        <end position="239"/>
    </location>
</feature>
<keyword evidence="2" id="KW-0732">Signal</keyword>
<feature type="region of interest" description="Disordered" evidence="1">
    <location>
        <begin position="276"/>
        <end position="366"/>
    </location>
</feature>
<dbReference type="Proteomes" id="UP001302602">
    <property type="component" value="Unassembled WGS sequence"/>
</dbReference>
<feature type="compositionally biased region" description="Low complexity" evidence="1">
    <location>
        <begin position="179"/>
        <end position="223"/>
    </location>
</feature>
<dbReference type="RefSeq" id="XP_062643050.1">
    <property type="nucleotide sequence ID" value="XM_062794959.1"/>
</dbReference>
<evidence type="ECO:0000256" key="1">
    <source>
        <dbReference type="SAM" id="MobiDB-lite"/>
    </source>
</evidence>
<reference evidence="3" key="2">
    <citation type="submission" date="2023-05" db="EMBL/GenBank/DDBJ databases">
        <authorList>
            <consortium name="Lawrence Berkeley National Laboratory"/>
            <person name="Steindorff A."/>
            <person name="Hensen N."/>
            <person name="Bonometti L."/>
            <person name="Westerberg I."/>
            <person name="Brannstrom I.O."/>
            <person name="Guillou S."/>
            <person name="Cros-Aarteil S."/>
            <person name="Calhoun S."/>
            <person name="Haridas S."/>
            <person name="Kuo A."/>
            <person name="Mondo S."/>
            <person name="Pangilinan J."/>
            <person name="Riley R."/>
            <person name="Labutti K."/>
            <person name="Andreopoulos B."/>
            <person name="Lipzen A."/>
            <person name="Chen C."/>
            <person name="Yanf M."/>
            <person name="Daum C."/>
            <person name="Ng V."/>
            <person name="Clum A."/>
            <person name="Ohm R."/>
            <person name="Martin F."/>
            <person name="Silar P."/>
            <person name="Natvig D."/>
            <person name="Lalanne C."/>
            <person name="Gautier V."/>
            <person name="Ament-Velasquez S.L."/>
            <person name="Kruys A."/>
            <person name="Hutchinson M.I."/>
            <person name="Powell A.J."/>
            <person name="Barry K."/>
            <person name="Miller A.N."/>
            <person name="Grigoriev I.V."/>
            <person name="Debuchy R."/>
            <person name="Gladieux P."/>
            <person name="Thoren M.H."/>
            <person name="Johannesson H."/>
        </authorList>
    </citation>
    <scope>NUCLEOTIDE SEQUENCE</scope>
    <source>
        <strain evidence="3">CBS 731.68</strain>
    </source>
</reference>
<protein>
    <submittedName>
        <fullName evidence="3">Uncharacterized protein</fullName>
    </submittedName>
</protein>
<name>A0AAN6TRD5_9PEZI</name>
<sequence>MAVLHLGWLVAASAWLPAVSADLGREQPIPGGPVQTLAADLREPRLNALPPVVTARAVPMALQKRAIKTCGYVDGDQFNSYACAHSAAECIHNTEASAVGCCATESCLIWTACLPSLSSAATRTMDADRTRYCSDSKSPSCATLIYADPTNTYLSGYTIPICDTVATTYKIYWSPTGVTSKTTESSTARTTTESETSETSDSKTSSSSRESTGTRATATSTSTNDPAPSVASSESSTPVGPIVGGVVGGRLMNPPAALGLLGLAIFFLIRRKNKNDPPSPPANPAAVAASGFMPPPGQGPYPNPTPPPNMAGMPHSPGSFDPRYSMMKPAGATAVDSMQGPPHAASGDFRASDVSPGSSPSPVYHPQMQSMGAVPSADGMRMNMGTPPPAQHMGMGTPLPPQNGPYVPYPGPQVQHHQQQQHGHGAVELPTQRGDGEVHELS</sequence>
<dbReference type="EMBL" id="MU853251">
    <property type="protein sequence ID" value="KAK4119277.1"/>
    <property type="molecule type" value="Genomic_DNA"/>
</dbReference>
<feature type="region of interest" description="Disordered" evidence="1">
    <location>
        <begin position="388"/>
        <end position="442"/>
    </location>
</feature>
<accession>A0AAN6TRD5</accession>
<feature type="compositionally biased region" description="Pro residues" evidence="1">
    <location>
        <begin position="398"/>
        <end position="411"/>
    </location>
</feature>
<comment type="caution">
    <text evidence="3">The sequence shown here is derived from an EMBL/GenBank/DDBJ whole genome shotgun (WGS) entry which is preliminary data.</text>
</comment>
<keyword evidence="4" id="KW-1185">Reference proteome</keyword>
<feature type="compositionally biased region" description="Pro residues" evidence="1">
    <location>
        <begin position="293"/>
        <end position="309"/>
    </location>
</feature>
<evidence type="ECO:0000313" key="3">
    <source>
        <dbReference type="EMBL" id="KAK4119277.1"/>
    </source>
</evidence>
<proteinExistence type="predicted"/>
<dbReference type="AlphaFoldDB" id="A0AAN6TRD5"/>
<evidence type="ECO:0000313" key="4">
    <source>
        <dbReference type="Proteomes" id="UP001302602"/>
    </source>
</evidence>
<feature type="compositionally biased region" description="Low complexity" evidence="1">
    <location>
        <begin position="412"/>
        <end position="427"/>
    </location>
</feature>
<feature type="signal peptide" evidence="2">
    <location>
        <begin position="1"/>
        <end position="21"/>
    </location>
</feature>
<reference evidence="3" key="1">
    <citation type="journal article" date="2023" name="Mol. Phylogenet. Evol.">
        <title>Genome-scale phylogeny and comparative genomics of the fungal order Sordariales.</title>
        <authorList>
            <person name="Hensen N."/>
            <person name="Bonometti L."/>
            <person name="Westerberg I."/>
            <person name="Brannstrom I.O."/>
            <person name="Guillou S."/>
            <person name="Cros-Aarteil S."/>
            <person name="Calhoun S."/>
            <person name="Haridas S."/>
            <person name="Kuo A."/>
            <person name="Mondo S."/>
            <person name="Pangilinan J."/>
            <person name="Riley R."/>
            <person name="LaButti K."/>
            <person name="Andreopoulos B."/>
            <person name="Lipzen A."/>
            <person name="Chen C."/>
            <person name="Yan M."/>
            <person name="Daum C."/>
            <person name="Ng V."/>
            <person name="Clum A."/>
            <person name="Steindorff A."/>
            <person name="Ohm R.A."/>
            <person name="Martin F."/>
            <person name="Silar P."/>
            <person name="Natvig D.O."/>
            <person name="Lalanne C."/>
            <person name="Gautier V."/>
            <person name="Ament-Velasquez S.L."/>
            <person name="Kruys A."/>
            <person name="Hutchinson M.I."/>
            <person name="Powell A.J."/>
            <person name="Barry K."/>
            <person name="Miller A.N."/>
            <person name="Grigoriev I.V."/>
            <person name="Debuchy R."/>
            <person name="Gladieux P."/>
            <person name="Hiltunen Thoren M."/>
            <person name="Johannesson H."/>
        </authorList>
    </citation>
    <scope>NUCLEOTIDE SEQUENCE</scope>
    <source>
        <strain evidence="3">CBS 731.68</strain>
    </source>
</reference>
<evidence type="ECO:0000256" key="2">
    <source>
        <dbReference type="SAM" id="SignalP"/>
    </source>
</evidence>
<gene>
    <name evidence="3" type="ORF">N657DRAFT_659132</name>
</gene>